<dbReference type="OrthoDB" id="431454at2759"/>
<reference evidence="1 2" key="1">
    <citation type="submission" date="2018-06" db="EMBL/GenBank/DDBJ databases">
        <title>A transcriptomic atlas of mushroom development highlights an independent origin of complex multicellularity.</title>
        <authorList>
            <consortium name="DOE Joint Genome Institute"/>
            <person name="Krizsan K."/>
            <person name="Almasi E."/>
            <person name="Merenyi Z."/>
            <person name="Sahu N."/>
            <person name="Viragh M."/>
            <person name="Koszo T."/>
            <person name="Mondo S."/>
            <person name="Kiss B."/>
            <person name="Balint B."/>
            <person name="Kues U."/>
            <person name="Barry K."/>
            <person name="Hegedus J.C."/>
            <person name="Henrissat B."/>
            <person name="Johnson J."/>
            <person name="Lipzen A."/>
            <person name="Ohm R."/>
            <person name="Nagy I."/>
            <person name="Pangilinan J."/>
            <person name="Yan J."/>
            <person name="Xiong Y."/>
            <person name="Grigoriev I.V."/>
            <person name="Hibbett D.S."/>
            <person name="Nagy L.G."/>
        </authorList>
    </citation>
    <scope>NUCLEOTIDE SEQUENCE [LARGE SCALE GENOMIC DNA]</scope>
    <source>
        <strain evidence="1 2">SZMC22713</strain>
    </source>
</reference>
<accession>A0A4Y7PJF5</accession>
<name>A0A4Y7PJF5_9AGAM</name>
<evidence type="ECO:0000313" key="2">
    <source>
        <dbReference type="Proteomes" id="UP000294933"/>
    </source>
</evidence>
<organism evidence="1 2">
    <name type="scientific">Rickenella mellea</name>
    <dbReference type="NCBI Taxonomy" id="50990"/>
    <lineage>
        <taxon>Eukaryota</taxon>
        <taxon>Fungi</taxon>
        <taxon>Dikarya</taxon>
        <taxon>Basidiomycota</taxon>
        <taxon>Agaricomycotina</taxon>
        <taxon>Agaricomycetes</taxon>
        <taxon>Hymenochaetales</taxon>
        <taxon>Rickenellaceae</taxon>
        <taxon>Rickenella</taxon>
    </lineage>
</organism>
<feature type="non-terminal residue" evidence="1">
    <location>
        <position position="157"/>
    </location>
</feature>
<proteinExistence type="predicted"/>
<dbReference type="Proteomes" id="UP000294933">
    <property type="component" value="Unassembled WGS sequence"/>
</dbReference>
<dbReference type="AlphaFoldDB" id="A0A4Y7PJF5"/>
<dbReference type="STRING" id="50990.A0A4Y7PJF5"/>
<keyword evidence="2" id="KW-1185">Reference proteome</keyword>
<gene>
    <name evidence="1" type="ORF">BD410DRAFT_757040</name>
</gene>
<evidence type="ECO:0008006" key="3">
    <source>
        <dbReference type="Google" id="ProtNLM"/>
    </source>
</evidence>
<dbReference type="EMBL" id="ML170316">
    <property type="protein sequence ID" value="TDL14679.1"/>
    <property type="molecule type" value="Genomic_DNA"/>
</dbReference>
<dbReference type="VEuPathDB" id="FungiDB:BD410DRAFT_757040"/>
<protein>
    <recommendedName>
        <fullName evidence="3">NB-ARC domain-containing protein</fullName>
    </recommendedName>
</protein>
<evidence type="ECO:0000313" key="1">
    <source>
        <dbReference type="EMBL" id="TDL14679.1"/>
    </source>
</evidence>
<sequence>MSLLVLDNFETVWDSDQQNIHKLLKLLDSYKKLTIIITMRGFIKPGASSISWTQPALEPLQVLTMDTAKQAYKAITPTNDDIGLENLVESVECLPLAIVLLAHLGQMNITPSELLKLWLKEQTTLLSRNNGNKSDCLETSMSLSVQSPLMQQNQHAL</sequence>